<gene>
    <name evidence="1" type="ORF">TSPGSL018_10818</name>
</gene>
<dbReference type="AlphaFoldDB" id="A0A061SBS6"/>
<sequence>SRRSGSPKTPQVLTQRFVAQVSIPLFLSSLCTGNPFFLKLPTASCLEKGEGRQQIKKLRSSGRLESSASE</sequence>
<name>A0A061SBS6_9CHLO</name>
<evidence type="ECO:0000313" key="1">
    <source>
        <dbReference type="EMBL" id="JAC80201.1"/>
    </source>
</evidence>
<accession>A0A061SBS6</accession>
<dbReference type="EMBL" id="GBEZ01005069">
    <property type="protein sequence ID" value="JAC80201.1"/>
    <property type="molecule type" value="Transcribed_RNA"/>
</dbReference>
<organism evidence="1">
    <name type="scientific">Tetraselmis sp. GSL018</name>
    <dbReference type="NCBI Taxonomy" id="582737"/>
    <lineage>
        <taxon>Eukaryota</taxon>
        <taxon>Viridiplantae</taxon>
        <taxon>Chlorophyta</taxon>
        <taxon>core chlorophytes</taxon>
        <taxon>Chlorodendrophyceae</taxon>
        <taxon>Chlorodendrales</taxon>
        <taxon>Chlorodendraceae</taxon>
        <taxon>Tetraselmis</taxon>
    </lineage>
</organism>
<reference evidence="1" key="1">
    <citation type="submission" date="2014-05" db="EMBL/GenBank/DDBJ databases">
        <title>The transcriptome of the halophilic microalga Tetraselmis sp. GSL018 isolated from the Great Salt Lake, Utah.</title>
        <authorList>
            <person name="Jinkerson R.E."/>
            <person name="D'Adamo S."/>
            <person name="Posewitz M.C."/>
        </authorList>
    </citation>
    <scope>NUCLEOTIDE SEQUENCE</scope>
    <source>
        <strain evidence="1">GSL018</strain>
    </source>
</reference>
<protein>
    <submittedName>
        <fullName evidence="1">Uncharacterized protein</fullName>
    </submittedName>
</protein>
<proteinExistence type="predicted"/>
<feature type="non-terminal residue" evidence="1">
    <location>
        <position position="1"/>
    </location>
</feature>
<feature type="non-terminal residue" evidence="1">
    <location>
        <position position="70"/>
    </location>
</feature>